<protein>
    <recommendedName>
        <fullName evidence="4 7">Signal peptidase I</fullName>
        <ecNumber evidence="4 7">3.4.21.89</ecNumber>
    </recommendedName>
</protein>
<evidence type="ECO:0000256" key="8">
    <source>
        <dbReference type="SAM" id="MobiDB-lite"/>
    </source>
</evidence>
<keyword evidence="5 7" id="KW-0378">Hydrolase</keyword>
<keyword evidence="7" id="KW-0472">Membrane</keyword>
<accession>A0A239GWK2</accession>
<dbReference type="InterPro" id="IPR019533">
    <property type="entry name" value="Peptidase_S26"/>
</dbReference>
<evidence type="ECO:0000256" key="1">
    <source>
        <dbReference type="ARBA" id="ARBA00000677"/>
    </source>
</evidence>
<feature type="transmembrane region" description="Helical" evidence="7">
    <location>
        <begin position="223"/>
        <end position="244"/>
    </location>
</feature>
<organism evidence="10 11">
    <name type="scientific">Actinacidiphila glaucinigra</name>
    <dbReference type="NCBI Taxonomy" id="235986"/>
    <lineage>
        <taxon>Bacteria</taxon>
        <taxon>Bacillati</taxon>
        <taxon>Actinomycetota</taxon>
        <taxon>Actinomycetes</taxon>
        <taxon>Kitasatosporales</taxon>
        <taxon>Streptomycetaceae</taxon>
        <taxon>Actinacidiphila</taxon>
    </lineage>
</organism>
<evidence type="ECO:0000256" key="5">
    <source>
        <dbReference type="ARBA" id="ARBA00022801"/>
    </source>
</evidence>
<dbReference type="Proteomes" id="UP000198280">
    <property type="component" value="Unassembled WGS sequence"/>
</dbReference>
<evidence type="ECO:0000256" key="6">
    <source>
        <dbReference type="PIRSR" id="PIRSR600223-1"/>
    </source>
</evidence>
<evidence type="ECO:0000313" key="11">
    <source>
        <dbReference type="Proteomes" id="UP000198280"/>
    </source>
</evidence>
<dbReference type="AlphaFoldDB" id="A0A239GWK2"/>
<dbReference type="PRINTS" id="PR00727">
    <property type="entry name" value="LEADERPTASE"/>
</dbReference>
<keyword evidence="7" id="KW-0812">Transmembrane</keyword>
<dbReference type="PANTHER" id="PTHR43390:SF1">
    <property type="entry name" value="CHLOROPLAST PROCESSING PEPTIDASE"/>
    <property type="match status" value="1"/>
</dbReference>
<dbReference type="InterPro" id="IPR000223">
    <property type="entry name" value="Pept_S26A_signal_pept_1"/>
</dbReference>
<dbReference type="EC" id="3.4.21.89" evidence="4 7"/>
<evidence type="ECO:0000259" key="9">
    <source>
        <dbReference type="Pfam" id="PF10502"/>
    </source>
</evidence>
<dbReference type="Pfam" id="PF10502">
    <property type="entry name" value="Peptidase_S26"/>
    <property type="match status" value="1"/>
</dbReference>
<keyword evidence="11" id="KW-1185">Reference proteome</keyword>
<dbReference type="InterPro" id="IPR019758">
    <property type="entry name" value="Pept_S26A_signal_pept_1_CS"/>
</dbReference>
<gene>
    <name evidence="10" type="ORF">SAMN05216252_10857</name>
</gene>
<keyword evidence="7" id="KW-1133">Transmembrane helix</keyword>
<dbReference type="GO" id="GO:0006465">
    <property type="term" value="P:signal peptide processing"/>
    <property type="evidence" value="ECO:0007669"/>
    <property type="project" value="InterPro"/>
</dbReference>
<sequence length="255" mass="26400">MSTSTRTGTRTATGRAGEQGGGRIGRIASGLAVALGCVLFLGGFVWGALLYRPYTVPTGSMTPTVDAGDKILAQRIDGSEVRRGDIVVFTDPLWGDVPMVKRVVAVGGDKVACCDKQGRLTVDGKPVDEPYRLDTEGPASPMPFSATVPQGNLFMMGDNRATSEDSRLRLGDADNGSVPRGTVSARVDGVAWPFGRAGMVDRTGAFAALPGGGPSDHGPLRTVGVAIAAGVVLIFAGAAYGPVADRARRRAARRS</sequence>
<dbReference type="Gene3D" id="2.10.109.10">
    <property type="entry name" value="Umud Fragment, subunit A"/>
    <property type="match status" value="1"/>
</dbReference>
<name>A0A239GWK2_9ACTN</name>
<comment type="similarity">
    <text evidence="3 7">Belongs to the peptidase S26 family.</text>
</comment>
<comment type="catalytic activity">
    <reaction evidence="1 7">
        <text>Cleavage of hydrophobic, N-terminal signal or leader sequences from secreted and periplasmic proteins.</text>
        <dbReference type="EC" id="3.4.21.89"/>
    </reaction>
</comment>
<feature type="domain" description="Peptidase S26" evidence="9">
    <location>
        <begin position="37"/>
        <end position="192"/>
    </location>
</feature>
<dbReference type="GO" id="GO:0004252">
    <property type="term" value="F:serine-type endopeptidase activity"/>
    <property type="evidence" value="ECO:0007669"/>
    <property type="project" value="InterPro"/>
</dbReference>
<evidence type="ECO:0000256" key="2">
    <source>
        <dbReference type="ARBA" id="ARBA00004401"/>
    </source>
</evidence>
<feature type="compositionally biased region" description="Basic and acidic residues" evidence="8">
    <location>
        <begin position="125"/>
        <end position="135"/>
    </location>
</feature>
<reference evidence="10 11" key="1">
    <citation type="submission" date="2017-06" db="EMBL/GenBank/DDBJ databases">
        <authorList>
            <person name="Kim H.J."/>
            <person name="Triplett B.A."/>
        </authorList>
    </citation>
    <scope>NUCLEOTIDE SEQUENCE [LARGE SCALE GENOMIC DNA]</scope>
    <source>
        <strain evidence="10 11">CGMCC 4.1858</strain>
    </source>
</reference>
<comment type="subcellular location">
    <subcellularLocation>
        <location evidence="2">Cell membrane</location>
        <topology evidence="2">Single-pass type II membrane protein</topology>
    </subcellularLocation>
    <subcellularLocation>
        <location evidence="7">Membrane</location>
        <topology evidence="7">Single-pass type II membrane protein</topology>
    </subcellularLocation>
</comment>
<keyword evidence="7" id="KW-0645">Protease</keyword>
<evidence type="ECO:0000313" key="10">
    <source>
        <dbReference type="EMBL" id="SNS72903.1"/>
    </source>
</evidence>
<comment type="caution">
    <text evidence="7">Lacks conserved residue(s) required for the propagation of feature annotation.</text>
</comment>
<feature type="region of interest" description="Disordered" evidence="8">
    <location>
        <begin position="125"/>
        <end position="144"/>
    </location>
</feature>
<dbReference type="EMBL" id="FZOF01000008">
    <property type="protein sequence ID" value="SNS72903.1"/>
    <property type="molecule type" value="Genomic_DNA"/>
</dbReference>
<dbReference type="GO" id="GO:0009003">
    <property type="term" value="F:signal peptidase activity"/>
    <property type="evidence" value="ECO:0007669"/>
    <property type="project" value="UniProtKB-EC"/>
</dbReference>
<dbReference type="PANTHER" id="PTHR43390">
    <property type="entry name" value="SIGNAL PEPTIDASE I"/>
    <property type="match status" value="1"/>
</dbReference>
<feature type="active site" evidence="6">
    <location>
        <position position="101"/>
    </location>
</feature>
<dbReference type="SUPFAM" id="SSF51306">
    <property type="entry name" value="LexA/Signal peptidase"/>
    <property type="match status" value="1"/>
</dbReference>
<dbReference type="PROSITE" id="PS00761">
    <property type="entry name" value="SPASE_I_3"/>
    <property type="match status" value="1"/>
</dbReference>
<evidence type="ECO:0000256" key="7">
    <source>
        <dbReference type="RuleBase" id="RU362042"/>
    </source>
</evidence>
<proteinExistence type="inferred from homology"/>
<dbReference type="GO" id="GO:0005886">
    <property type="term" value="C:plasma membrane"/>
    <property type="evidence" value="ECO:0007669"/>
    <property type="project" value="UniProtKB-SubCell"/>
</dbReference>
<evidence type="ECO:0000256" key="3">
    <source>
        <dbReference type="ARBA" id="ARBA00009370"/>
    </source>
</evidence>
<evidence type="ECO:0000256" key="4">
    <source>
        <dbReference type="ARBA" id="ARBA00013208"/>
    </source>
</evidence>
<feature type="transmembrane region" description="Helical" evidence="7">
    <location>
        <begin position="31"/>
        <end position="51"/>
    </location>
</feature>
<dbReference type="CDD" id="cd06530">
    <property type="entry name" value="S26_SPase_I"/>
    <property type="match status" value="1"/>
</dbReference>
<dbReference type="InterPro" id="IPR036286">
    <property type="entry name" value="LexA/Signal_pep-like_sf"/>
</dbReference>
<feature type="active site" evidence="6">
    <location>
        <position position="60"/>
    </location>
</feature>
<dbReference type="RefSeq" id="WP_179279861.1">
    <property type="nucleotide sequence ID" value="NZ_FZOF01000008.1"/>
</dbReference>
<dbReference type="NCBIfam" id="TIGR02227">
    <property type="entry name" value="sigpep_I_bact"/>
    <property type="match status" value="1"/>
</dbReference>